<dbReference type="PRINTS" id="PR01231">
    <property type="entry name" value="HCO3TRNSPORT"/>
</dbReference>
<keyword evidence="3 9" id="KW-0813">Transport</keyword>
<evidence type="ECO:0000256" key="1">
    <source>
        <dbReference type="ARBA" id="ARBA00004651"/>
    </source>
</evidence>
<evidence type="ECO:0000256" key="5">
    <source>
        <dbReference type="ARBA" id="ARBA00022692"/>
    </source>
</evidence>
<dbReference type="Proteomes" id="UP000025227">
    <property type="component" value="Unplaced"/>
</dbReference>
<feature type="transmembrane region" description="Helical" evidence="9">
    <location>
        <begin position="544"/>
        <end position="564"/>
    </location>
</feature>
<comment type="subcellular location">
    <subcellularLocation>
        <location evidence="1">Cell membrane</location>
        <topology evidence="1">Multi-pass membrane protein</topology>
    </subcellularLocation>
    <subcellularLocation>
        <location evidence="9">Membrane</location>
        <topology evidence="9">Multi-pass membrane protein</topology>
    </subcellularLocation>
</comment>
<evidence type="ECO:0000256" key="3">
    <source>
        <dbReference type="ARBA" id="ARBA00022448"/>
    </source>
</evidence>
<feature type="transmembrane region" description="Helical" evidence="9">
    <location>
        <begin position="744"/>
        <end position="762"/>
    </location>
</feature>
<evidence type="ECO:0000259" key="11">
    <source>
        <dbReference type="Pfam" id="PF00955"/>
    </source>
</evidence>
<feature type="transmembrane region" description="Helical" evidence="9">
    <location>
        <begin position="820"/>
        <end position="847"/>
    </location>
</feature>
<reference evidence="14" key="1">
    <citation type="submission" date="2020-12" db="UniProtKB">
        <authorList>
            <consortium name="WormBaseParasite"/>
        </authorList>
    </citation>
    <scope>IDENTIFICATION</scope>
    <source>
        <strain evidence="14">MHco3</strain>
    </source>
</reference>
<feature type="region of interest" description="Disordered" evidence="10">
    <location>
        <begin position="313"/>
        <end position="332"/>
    </location>
</feature>
<dbReference type="Pfam" id="PF07565">
    <property type="entry name" value="Band_3_cyto"/>
    <property type="match status" value="1"/>
</dbReference>
<keyword evidence="5 9" id="KW-0812">Transmembrane</keyword>
<evidence type="ECO:0000256" key="4">
    <source>
        <dbReference type="ARBA" id="ARBA00022475"/>
    </source>
</evidence>
<feature type="transmembrane region" description="Helical" evidence="9">
    <location>
        <begin position="661"/>
        <end position="679"/>
    </location>
</feature>
<dbReference type="GO" id="GO:0005886">
    <property type="term" value="C:plasma membrane"/>
    <property type="evidence" value="ECO:0007669"/>
    <property type="project" value="UniProtKB-SubCell"/>
</dbReference>
<evidence type="ECO:0000256" key="10">
    <source>
        <dbReference type="SAM" id="MobiDB-lite"/>
    </source>
</evidence>
<dbReference type="NCBIfam" id="TIGR00834">
    <property type="entry name" value="ae"/>
    <property type="match status" value="1"/>
</dbReference>
<evidence type="ECO:0000259" key="12">
    <source>
        <dbReference type="Pfam" id="PF07565"/>
    </source>
</evidence>
<evidence type="ECO:0000313" key="13">
    <source>
        <dbReference type="Proteomes" id="UP000025227"/>
    </source>
</evidence>
<feature type="compositionally biased region" description="Acidic residues" evidence="10">
    <location>
        <begin position="321"/>
        <end position="330"/>
    </location>
</feature>
<dbReference type="OrthoDB" id="1735926at2759"/>
<dbReference type="OMA" id="FWVAVWI"/>
<feature type="region of interest" description="Disordered" evidence="10">
    <location>
        <begin position="1"/>
        <end position="21"/>
    </location>
</feature>
<dbReference type="Gene3D" id="3.40.930.10">
    <property type="entry name" value="Mannitol-specific EII, Chain A"/>
    <property type="match status" value="1"/>
</dbReference>
<evidence type="ECO:0000256" key="6">
    <source>
        <dbReference type="ARBA" id="ARBA00022989"/>
    </source>
</evidence>
<dbReference type="InterPro" id="IPR003020">
    <property type="entry name" value="HCO3_transpt_euk"/>
</dbReference>
<organism evidence="13 14">
    <name type="scientific">Haemonchus contortus</name>
    <name type="common">Barber pole worm</name>
    <dbReference type="NCBI Taxonomy" id="6289"/>
    <lineage>
        <taxon>Eukaryota</taxon>
        <taxon>Metazoa</taxon>
        <taxon>Ecdysozoa</taxon>
        <taxon>Nematoda</taxon>
        <taxon>Chromadorea</taxon>
        <taxon>Rhabditida</taxon>
        <taxon>Rhabditina</taxon>
        <taxon>Rhabditomorpha</taxon>
        <taxon>Strongyloidea</taxon>
        <taxon>Trichostrongylidae</taxon>
        <taxon>Haemonchus</taxon>
    </lineage>
</organism>
<dbReference type="GO" id="GO:0005452">
    <property type="term" value="F:solute:inorganic anion antiporter activity"/>
    <property type="evidence" value="ECO:0007669"/>
    <property type="project" value="InterPro"/>
</dbReference>
<feature type="transmembrane region" description="Helical" evidence="9">
    <location>
        <begin position="868"/>
        <end position="892"/>
    </location>
</feature>
<comment type="similarity">
    <text evidence="2 9">Belongs to the anion exchanger (TC 2.A.31) family.</text>
</comment>
<protein>
    <recommendedName>
        <fullName evidence="9">Anion exchange protein</fullName>
    </recommendedName>
</protein>
<feature type="domain" description="Bicarbonate transporter-like transmembrane" evidence="11">
    <location>
        <begin position="512"/>
        <end position="1058"/>
    </location>
</feature>
<keyword evidence="4" id="KW-1003">Cell membrane</keyword>
<dbReference type="InterPro" id="IPR016152">
    <property type="entry name" value="PTrfase/Anion_transptr"/>
</dbReference>
<dbReference type="Gene3D" id="1.10.287.570">
    <property type="entry name" value="Helical hairpin bin"/>
    <property type="match status" value="1"/>
</dbReference>
<dbReference type="InterPro" id="IPR013769">
    <property type="entry name" value="Band3_cytoplasmic_dom"/>
</dbReference>
<accession>A0A7I4YI15</accession>
<dbReference type="PANTHER" id="PTHR11453:SF36">
    <property type="entry name" value="ANION EXCHANGE PROTEIN"/>
    <property type="match status" value="1"/>
</dbReference>
<dbReference type="GO" id="GO:0008510">
    <property type="term" value="F:sodium:bicarbonate symporter activity"/>
    <property type="evidence" value="ECO:0007669"/>
    <property type="project" value="TreeGrafter"/>
</dbReference>
<keyword evidence="6 9" id="KW-1133">Transmembrane helix</keyword>
<name>A0A7I4YI15_HAECO</name>
<evidence type="ECO:0000256" key="9">
    <source>
        <dbReference type="RuleBase" id="RU362035"/>
    </source>
</evidence>
<dbReference type="SUPFAM" id="SSF55804">
    <property type="entry name" value="Phoshotransferase/anion transport protein"/>
    <property type="match status" value="1"/>
</dbReference>
<dbReference type="PANTHER" id="PTHR11453">
    <property type="entry name" value="ANION EXCHANGE PROTEIN"/>
    <property type="match status" value="1"/>
</dbReference>
<feature type="transmembrane region" description="Helical" evidence="9">
    <location>
        <begin position="949"/>
        <end position="969"/>
    </location>
</feature>
<dbReference type="GO" id="GO:0051453">
    <property type="term" value="P:regulation of intracellular pH"/>
    <property type="evidence" value="ECO:0007669"/>
    <property type="project" value="TreeGrafter"/>
</dbReference>
<evidence type="ECO:0000256" key="7">
    <source>
        <dbReference type="ARBA" id="ARBA00023065"/>
    </source>
</evidence>
<feature type="transmembrane region" description="Helical" evidence="9">
    <location>
        <begin position="1000"/>
        <end position="1017"/>
    </location>
</feature>
<keyword evidence="7 9" id="KW-0406">Ion transport</keyword>
<sequence>MSSTMTPVKRSRKRSLGLIQPSHPLSDECSVVLSELRDVLEEKALEGLPLLNRLVSLLTLYSSEIVVGDKKAVVAFNVPERNTNSLPSRHRTALLNSSMPSRSLSLAGMPDFRGSAAAAHYRKTSITDPVRCPYISPSGQLEGDLLLDPVTINQVINLGNHAESPVENVRRLVLLHPEDDPLIFTEMMTLDHNGGDKPMWKQSGRWIKYEQDVEGAFTRFSKPFVTMLHMQGLMQAKNCLKKGVVLLDVAEIAFEDIARAVVKEWGQRGLVNSVVADIVLQTILSPKHHLGTIPGENYFGKSAGHVRLVPDENGGAKYAENEDEEESDDQDLLHHPQPLRDVIKGNRRIMKKLPANTEGAAILTGCVSCLDRAISAFVRLRVAQKLYPILPDLPVPVRFIFLLLSPSENYHNERMSIARTIGSLIADEIFRKVALHTQEQHTLADAADEFISQIVAVPPGKCSADTRWEPRETESKQTRSVGMLYATYHDDDEEQGDQAENNGHGSIVRTGRLFGGLVQDIKAKAPWYLSDYTDFFAGRMSQSVAATIFLFFANITSIITFGAVMERTLHHQMASMEAIVSGGVSGVIFGAFSGQPLNILSATGPTLVFEKILFDFSVGNGWEFLPFRCWVGIWIAFFLIVLTATDMSALVGLISRFTEEAFATLISIVFIIQAFQKLLEISHDAPIVADPREVYESPCFCHLNETNPLHNVTVSLRLKDMAAEECEARGGEAVGLQCHFKPDVYMLSVLLTFGTFALAWGLNNFRHSRFFGSTFRNALSDFGVVIAIVVMTMFSLTVGLDVPSLHVPQQFRPTLDRPWIVDISSVPLVVAFIACLPAAFYTILIVMDQQITAVIINRKDNMLRKGEGYHLDLLCIAVLVLICSFLGLPFYVAATVLSVMHVNSLRVYSESSAPGEIPRFLGVNEQRLTAIFAHSLIGLSVFLTRVIKLVPLPVLIGIFLYMGVVSLLGQQFVQRIALLFTSVKHQPDYSWLRSVRMRRVHLFTIIQLLSIGALFLIKHTKTISMIFPLMLVFMVMIRMFILERIFTRSEMASLDDLLPTFKQVVMPKSARQQQREMKELIEHKPQI</sequence>
<evidence type="ECO:0000256" key="8">
    <source>
        <dbReference type="ARBA" id="ARBA00023136"/>
    </source>
</evidence>
<feature type="transmembrane region" description="Helical" evidence="9">
    <location>
        <begin position="782"/>
        <end position="800"/>
    </location>
</feature>
<keyword evidence="13" id="KW-1185">Reference proteome</keyword>
<feature type="transmembrane region" description="Helical" evidence="9">
    <location>
        <begin position="631"/>
        <end position="654"/>
    </location>
</feature>
<feature type="transmembrane region" description="Helical" evidence="9">
    <location>
        <begin position="576"/>
        <end position="594"/>
    </location>
</feature>
<dbReference type="Pfam" id="PF00955">
    <property type="entry name" value="HCO3_cotransp"/>
    <property type="match status" value="1"/>
</dbReference>
<dbReference type="GO" id="GO:0008509">
    <property type="term" value="F:monoatomic anion transmembrane transporter activity"/>
    <property type="evidence" value="ECO:0007669"/>
    <property type="project" value="InterPro"/>
</dbReference>
<dbReference type="InterPro" id="IPR011531">
    <property type="entry name" value="HCO3_transpt-like_TM_dom"/>
</dbReference>
<feature type="transmembrane region" description="Helical" evidence="9">
    <location>
        <begin position="1023"/>
        <end position="1041"/>
    </location>
</feature>
<keyword evidence="8 9" id="KW-0472">Membrane</keyword>
<evidence type="ECO:0000313" key="14">
    <source>
        <dbReference type="WBParaSite" id="HCON_00104360-00005"/>
    </source>
</evidence>
<proteinExistence type="inferred from homology"/>
<evidence type="ECO:0000256" key="2">
    <source>
        <dbReference type="ARBA" id="ARBA00010993"/>
    </source>
</evidence>
<dbReference type="WBParaSite" id="HCON_00104360-00005">
    <property type="protein sequence ID" value="HCON_00104360-00005"/>
    <property type="gene ID" value="HCON_00104360"/>
</dbReference>
<feature type="domain" description="Band 3 cytoplasmic" evidence="12">
    <location>
        <begin position="183"/>
        <end position="462"/>
    </location>
</feature>
<dbReference type="AlphaFoldDB" id="A0A7I4YI15"/>